<sequence length="324" mass="36154">MTTDRKISLNNGTQIPIIASGTFSLPTGGELPPLNTAEISEAIARNELKTKSWILNALKNGYRHLDTAVIYQTERVVGTAMKESGIPREEIFVTTKIPWNHYSRVAASLDESLKALGLDYVDLYLIHWPQTMAYDGDKEFLPRNEDGSWKVVDSPTFNDVWAEMEKLLKAGKVKAIGVSNFSIKTLEELAKTAKVTPAVNQVEMHPYLAQNDLREYCAKKGIAVAAYTPSGYDIVRNDPTIVEIAKKYGVTSNQVILSWHLSRDTIIIPKSEKDERQKENITLPVLSAEDLSKISALDRKERLCNSPDANGMVFGWTVEKLGWA</sequence>
<dbReference type="EMBL" id="ML213613">
    <property type="protein sequence ID" value="TFK36516.1"/>
    <property type="molecule type" value="Genomic_DNA"/>
</dbReference>
<dbReference type="Pfam" id="PF00248">
    <property type="entry name" value="Aldo_ket_red"/>
    <property type="match status" value="1"/>
</dbReference>
<dbReference type="OrthoDB" id="416253at2759"/>
<dbReference type="SUPFAM" id="SSF51430">
    <property type="entry name" value="NAD(P)-linked oxidoreductase"/>
    <property type="match status" value="1"/>
</dbReference>
<dbReference type="PANTHER" id="PTHR43827:SF3">
    <property type="entry name" value="NADP-DEPENDENT OXIDOREDUCTASE DOMAIN-CONTAINING PROTEIN"/>
    <property type="match status" value="1"/>
</dbReference>
<feature type="site" description="Lowers pKa of active site Tyr" evidence="6">
    <location>
        <position position="96"/>
    </location>
</feature>
<dbReference type="InterPro" id="IPR020471">
    <property type="entry name" value="AKR"/>
</dbReference>
<evidence type="ECO:0000313" key="9">
    <source>
        <dbReference type="Proteomes" id="UP000308652"/>
    </source>
</evidence>
<dbReference type="InterPro" id="IPR018170">
    <property type="entry name" value="Aldo/ket_reductase_CS"/>
</dbReference>
<evidence type="ECO:0000256" key="3">
    <source>
        <dbReference type="ARBA" id="ARBA00023002"/>
    </source>
</evidence>
<evidence type="ECO:0000256" key="4">
    <source>
        <dbReference type="PIRSR" id="PIRSR000097-1"/>
    </source>
</evidence>
<dbReference type="CDD" id="cd19071">
    <property type="entry name" value="AKR_AKR1-5-like"/>
    <property type="match status" value="1"/>
</dbReference>
<comment type="similarity">
    <text evidence="1">Belongs to the aldo/keto reductase family.</text>
</comment>
<feature type="active site" description="Proton donor" evidence="4">
    <location>
        <position position="71"/>
    </location>
</feature>
<keyword evidence="2" id="KW-0521">NADP</keyword>
<organism evidence="8 9">
    <name type="scientific">Crucibulum laeve</name>
    <dbReference type="NCBI Taxonomy" id="68775"/>
    <lineage>
        <taxon>Eukaryota</taxon>
        <taxon>Fungi</taxon>
        <taxon>Dikarya</taxon>
        <taxon>Basidiomycota</taxon>
        <taxon>Agaricomycotina</taxon>
        <taxon>Agaricomycetes</taxon>
        <taxon>Agaricomycetidae</taxon>
        <taxon>Agaricales</taxon>
        <taxon>Agaricineae</taxon>
        <taxon>Nidulariaceae</taxon>
        <taxon>Crucibulum</taxon>
    </lineage>
</organism>
<evidence type="ECO:0000256" key="5">
    <source>
        <dbReference type="PIRSR" id="PIRSR000097-2"/>
    </source>
</evidence>
<evidence type="ECO:0000256" key="1">
    <source>
        <dbReference type="ARBA" id="ARBA00007905"/>
    </source>
</evidence>
<dbReference type="InterPro" id="IPR023210">
    <property type="entry name" value="NADP_OxRdtase_dom"/>
</dbReference>
<dbReference type="PANTHER" id="PTHR43827">
    <property type="entry name" value="2,5-DIKETO-D-GLUCONIC ACID REDUCTASE"/>
    <property type="match status" value="1"/>
</dbReference>
<reference evidence="8 9" key="1">
    <citation type="journal article" date="2019" name="Nat. Ecol. Evol.">
        <title>Megaphylogeny resolves global patterns of mushroom evolution.</title>
        <authorList>
            <person name="Varga T."/>
            <person name="Krizsan K."/>
            <person name="Foldi C."/>
            <person name="Dima B."/>
            <person name="Sanchez-Garcia M."/>
            <person name="Sanchez-Ramirez S."/>
            <person name="Szollosi G.J."/>
            <person name="Szarkandi J.G."/>
            <person name="Papp V."/>
            <person name="Albert L."/>
            <person name="Andreopoulos W."/>
            <person name="Angelini C."/>
            <person name="Antonin V."/>
            <person name="Barry K.W."/>
            <person name="Bougher N.L."/>
            <person name="Buchanan P."/>
            <person name="Buyck B."/>
            <person name="Bense V."/>
            <person name="Catcheside P."/>
            <person name="Chovatia M."/>
            <person name="Cooper J."/>
            <person name="Damon W."/>
            <person name="Desjardin D."/>
            <person name="Finy P."/>
            <person name="Geml J."/>
            <person name="Haridas S."/>
            <person name="Hughes K."/>
            <person name="Justo A."/>
            <person name="Karasinski D."/>
            <person name="Kautmanova I."/>
            <person name="Kiss B."/>
            <person name="Kocsube S."/>
            <person name="Kotiranta H."/>
            <person name="LaButti K.M."/>
            <person name="Lechner B.E."/>
            <person name="Liimatainen K."/>
            <person name="Lipzen A."/>
            <person name="Lukacs Z."/>
            <person name="Mihaltcheva S."/>
            <person name="Morgado L.N."/>
            <person name="Niskanen T."/>
            <person name="Noordeloos M.E."/>
            <person name="Ohm R.A."/>
            <person name="Ortiz-Santana B."/>
            <person name="Ovrebo C."/>
            <person name="Racz N."/>
            <person name="Riley R."/>
            <person name="Savchenko A."/>
            <person name="Shiryaev A."/>
            <person name="Soop K."/>
            <person name="Spirin V."/>
            <person name="Szebenyi C."/>
            <person name="Tomsovsky M."/>
            <person name="Tulloss R.E."/>
            <person name="Uehling J."/>
            <person name="Grigoriev I.V."/>
            <person name="Vagvolgyi C."/>
            <person name="Papp T."/>
            <person name="Martin F.M."/>
            <person name="Miettinen O."/>
            <person name="Hibbett D.S."/>
            <person name="Nagy L.G."/>
        </authorList>
    </citation>
    <scope>NUCLEOTIDE SEQUENCE [LARGE SCALE GENOMIC DNA]</scope>
    <source>
        <strain evidence="8 9">CBS 166.37</strain>
    </source>
</reference>
<dbReference type="FunFam" id="3.20.20.100:FF:000002">
    <property type="entry name" value="2,5-diketo-D-gluconic acid reductase A"/>
    <property type="match status" value="1"/>
</dbReference>
<dbReference type="PROSITE" id="PS00062">
    <property type="entry name" value="ALDOKETO_REDUCTASE_2"/>
    <property type="match status" value="1"/>
</dbReference>
<dbReference type="STRING" id="68775.A0A5C3LWN0"/>
<name>A0A5C3LWN0_9AGAR</name>
<dbReference type="PRINTS" id="PR00069">
    <property type="entry name" value="ALDKETRDTASE"/>
</dbReference>
<dbReference type="InterPro" id="IPR036812">
    <property type="entry name" value="NAD(P)_OxRdtase_dom_sf"/>
</dbReference>
<evidence type="ECO:0000256" key="2">
    <source>
        <dbReference type="ARBA" id="ARBA00022857"/>
    </source>
</evidence>
<dbReference type="Proteomes" id="UP000308652">
    <property type="component" value="Unassembled WGS sequence"/>
</dbReference>
<evidence type="ECO:0000313" key="8">
    <source>
        <dbReference type="EMBL" id="TFK36516.1"/>
    </source>
</evidence>
<dbReference type="PIRSF" id="PIRSF000097">
    <property type="entry name" value="AKR"/>
    <property type="match status" value="1"/>
</dbReference>
<accession>A0A5C3LWN0</accession>
<dbReference type="AlphaFoldDB" id="A0A5C3LWN0"/>
<dbReference type="PROSITE" id="PS00798">
    <property type="entry name" value="ALDOKETO_REDUCTASE_1"/>
    <property type="match status" value="1"/>
</dbReference>
<keyword evidence="9" id="KW-1185">Reference proteome</keyword>
<evidence type="ECO:0000259" key="7">
    <source>
        <dbReference type="Pfam" id="PF00248"/>
    </source>
</evidence>
<dbReference type="Gene3D" id="3.20.20.100">
    <property type="entry name" value="NADP-dependent oxidoreductase domain"/>
    <property type="match status" value="1"/>
</dbReference>
<evidence type="ECO:0000256" key="6">
    <source>
        <dbReference type="PIRSR" id="PIRSR000097-3"/>
    </source>
</evidence>
<feature type="domain" description="NADP-dependent oxidoreductase" evidence="7">
    <location>
        <begin position="54"/>
        <end position="298"/>
    </location>
</feature>
<feature type="binding site" evidence="5">
    <location>
        <position position="127"/>
    </location>
    <ligand>
        <name>substrate</name>
    </ligand>
</feature>
<dbReference type="GO" id="GO:0016616">
    <property type="term" value="F:oxidoreductase activity, acting on the CH-OH group of donors, NAD or NADP as acceptor"/>
    <property type="evidence" value="ECO:0007669"/>
    <property type="project" value="UniProtKB-ARBA"/>
</dbReference>
<protein>
    <submittedName>
        <fullName evidence="8">Reductase AKOR2</fullName>
    </submittedName>
</protein>
<gene>
    <name evidence="8" type="ORF">BDQ12DRAFT_242999</name>
</gene>
<proteinExistence type="inferred from homology"/>
<keyword evidence="3" id="KW-0560">Oxidoreductase</keyword>